<dbReference type="PANTHER" id="PTHR47332">
    <property type="entry name" value="SET DOMAIN-CONTAINING PROTEIN 5"/>
    <property type="match status" value="1"/>
</dbReference>
<dbReference type="InterPro" id="IPR001214">
    <property type="entry name" value="SET_dom"/>
</dbReference>
<dbReference type="Gene3D" id="2.170.270.10">
    <property type="entry name" value="SET domain"/>
    <property type="match status" value="1"/>
</dbReference>
<feature type="chain" id="PRO_5015095192" description="SET domain-containing protein" evidence="1">
    <location>
        <begin position="27"/>
        <end position="463"/>
    </location>
</feature>
<feature type="domain" description="SET" evidence="2">
    <location>
        <begin position="156"/>
        <end position="308"/>
    </location>
</feature>
<evidence type="ECO:0000256" key="1">
    <source>
        <dbReference type="SAM" id="SignalP"/>
    </source>
</evidence>
<dbReference type="eggNOG" id="KOG2084">
    <property type="taxonomic scope" value="Eukaryota"/>
</dbReference>
<dbReference type="InterPro" id="IPR053185">
    <property type="entry name" value="SET_domain_protein"/>
</dbReference>
<proteinExistence type="predicted"/>
<keyword evidence="5" id="KW-1185">Reference proteome</keyword>
<dbReference type="Proteomes" id="UP000006039">
    <property type="component" value="Unassembled WGS sequence"/>
</dbReference>
<reference evidence="4" key="5">
    <citation type="submission" date="2018-04" db="UniProtKB">
        <authorList>
            <consortium name="EnsemblFungi"/>
        </authorList>
    </citation>
    <scope>IDENTIFICATION</scope>
    <source>
        <strain evidence="4">R3-111a-1</strain>
    </source>
</reference>
<keyword evidence="1" id="KW-0732">Signal</keyword>
<dbReference type="EMBL" id="GL385400">
    <property type="protein sequence ID" value="EJT71664.1"/>
    <property type="molecule type" value="Genomic_DNA"/>
</dbReference>
<dbReference type="CDD" id="cd20071">
    <property type="entry name" value="SET_SMYD"/>
    <property type="match status" value="1"/>
</dbReference>
<dbReference type="Pfam" id="PF00856">
    <property type="entry name" value="SET"/>
    <property type="match status" value="1"/>
</dbReference>
<dbReference type="InterPro" id="IPR046341">
    <property type="entry name" value="SET_dom_sf"/>
</dbReference>
<accession>J3PBP7</accession>
<dbReference type="PANTHER" id="PTHR47332:SF6">
    <property type="entry name" value="SET DOMAIN-CONTAINING PROTEIN"/>
    <property type="match status" value="1"/>
</dbReference>
<dbReference type="SUPFAM" id="SSF82199">
    <property type="entry name" value="SET domain"/>
    <property type="match status" value="1"/>
</dbReference>
<dbReference type="PROSITE" id="PS50280">
    <property type="entry name" value="SET"/>
    <property type="match status" value="1"/>
</dbReference>
<reference evidence="3" key="3">
    <citation type="submission" date="2010-09" db="EMBL/GenBank/DDBJ databases">
        <title>Annotation of Gaeumannomyces graminis var. tritici R3-111a-1.</title>
        <authorList>
            <consortium name="The Broad Institute Genome Sequencing Platform"/>
            <person name="Ma L.-J."/>
            <person name="Dead R."/>
            <person name="Young S.K."/>
            <person name="Zeng Q."/>
            <person name="Gargeya S."/>
            <person name="Fitzgerald M."/>
            <person name="Haas B."/>
            <person name="Abouelleil A."/>
            <person name="Alvarado L."/>
            <person name="Arachchi H.M."/>
            <person name="Berlin A."/>
            <person name="Brown A."/>
            <person name="Chapman S.B."/>
            <person name="Chen Z."/>
            <person name="Dunbar C."/>
            <person name="Freedman E."/>
            <person name="Gearin G."/>
            <person name="Gellesch M."/>
            <person name="Goldberg J."/>
            <person name="Griggs A."/>
            <person name="Gujja S."/>
            <person name="Heiman D."/>
            <person name="Howarth C."/>
            <person name="Larson L."/>
            <person name="Lui A."/>
            <person name="MacDonald P.J.P."/>
            <person name="Mehta T."/>
            <person name="Montmayeur A."/>
            <person name="Murphy C."/>
            <person name="Neiman D."/>
            <person name="Pearson M."/>
            <person name="Priest M."/>
            <person name="Roberts A."/>
            <person name="Saif S."/>
            <person name="Shea T."/>
            <person name="Shenoy N."/>
            <person name="Sisk P."/>
            <person name="Stolte C."/>
            <person name="Sykes S."/>
            <person name="Yandava C."/>
            <person name="Wortman J."/>
            <person name="Nusbaum C."/>
            <person name="Birren B."/>
        </authorList>
    </citation>
    <scope>NUCLEOTIDE SEQUENCE</scope>
    <source>
        <strain evidence="3">R3-111a-1</strain>
    </source>
</reference>
<reference evidence="3" key="2">
    <citation type="submission" date="2010-07" db="EMBL/GenBank/DDBJ databases">
        <authorList>
            <consortium name="The Broad Institute Genome Sequencing Platform"/>
            <consortium name="Broad Institute Genome Sequencing Center for Infectious Disease"/>
            <person name="Ma L.-J."/>
            <person name="Dead R."/>
            <person name="Young S."/>
            <person name="Zeng Q."/>
            <person name="Koehrsen M."/>
            <person name="Alvarado L."/>
            <person name="Berlin A."/>
            <person name="Chapman S.B."/>
            <person name="Chen Z."/>
            <person name="Freedman E."/>
            <person name="Gellesch M."/>
            <person name="Goldberg J."/>
            <person name="Griggs A."/>
            <person name="Gujja S."/>
            <person name="Heilman E.R."/>
            <person name="Heiman D."/>
            <person name="Hepburn T."/>
            <person name="Howarth C."/>
            <person name="Jen D."/>
            <person name="Larson L."/>
            <person name="Mehta T."/>
            <person name="Neiman D."/>
            <person name="Pearson M."/>
            <person name="Roberts A."/>
            <person name="Saif S."/>
            <person name="Shea T."/>
            <person name="Shenoy N."/>
            <person name="Sisk P."/>
            <person name="Stolte C."/>
            <person name="Sykes S."/>
            <person name="Walk T."/>
            <person name="White J."/>
            <person name="Yandava C."/>
            <person name="Haas B."/>
            <person name="Nusbaum C."/>
            <person name="Birren B."/>
        </authorList>
    </citation>
    <scope>NUCLEOTIDE SEQUENCE</scope>
    <source>
        <strain evidence="3">R3-111a-1</strain>
    </source>
</reference>
<dbReference type="SMART" id="SM00317">
    <property type="entry name" value="SET"/>
    <property type="match status" value="1"/>
</dbReference>
<gene>
    <name evidence="4" type="primary">20351376</name>
    <name evidence="3" type="ORF">GGTG_10918</name>
</gene>
<dbReference type="RefSeq" id="XP_009227061.1">
    <property type="nucleotide sequence ID" value="XM_009228797.1"/>
</dbReference>
<evidence type="ECO:0000259" key="2">
    <source>
        <dbReference type="PROSITE" id="PS50280"/>
    </source>
</evidence>
<feature type="signal peptide" evidence="1">
    <location>
        <begin position="1"/>
        <end position="26"/>
    </location>
</feature>
<evidence type="ECO:0000313" key="3">
    <source>
        <dbReference type="EMBL" id="EJT71664.1"/>
    </source>
</evidence>
<dbReference type="HOGENOM" id="CLU_028281_6_0_1"/>
<dbReference type="GeneID" id="20351376"/>
<dbReference type="EnsemblFungi" id="EJT71664">
    <property type="protein sequence ID" value="EJT71664"/>
    <property type="gene ID" value="GGTG_10918"/>
</dbReference>
<dbReference type="VEuPathDB" id="FungiDB:GGTG_10918"/>
<dbReference type="OrthoDB" id="438641at2759"/>
<dbReference type="AlphaFoldDB" id="J3PBP7"/>
<name>J3PBP7_GAET3</name>
<protein>
    <recommendedName>
        <fullName evidence="2">SET domain-containing protein</fullName>
    </recommendedName>
</protein>
<organism evidence="3">
    <name type="scientific">Gaeumannomyces tritici (strain R3-111a-1)</name>
    <name type="common">Wheat and barley take-all root rot fungus</name>
    <name type="synonym">Gaeumannomyces graminis var. tritici</name>
    <dbReference type="NCBI Taxonomy" id="644352"/>
    <lineage>
        <taxon>Eukaryota</taxon>
        <taxon>Fungi</taxon>
        <taxon>Dikarya</taxon>
        <taxon>Ascomycota</taxon>
        <taxon>Pezizomycotina</taxon>
        <taxon>Sordariomycetes</taxon>
        <taxon>Sordariomycetidae</taxon>
        <taxon>Magnaporthales</taxon>
        <taxon>Magnaporthaceae</taxon>
        <taxon>Gaeumannomyces</taxon>
    </lineage>
</organism>
<sequence length="463" mass="50059">MSLRRVLRSSLAYLGLAAVAASVATADPQEVVLLHPDFCPWNPLGPLRQREAPRCRPLIDDEITSDAGSWPPWTHTPVCSRADTDSAGGGGNGNGTKYCAFTNAAFRQWHGVSFVATPQAVAGLSPAARMADPAAHWHPARRFEQTQQQQHGDGGPPYAVVAIPGKGKGVVARRFVPAGEVIMVDHPAVIASMDFPHAVGPEDGRRLLGSAVGQLPVRREVLVLTRGDSGGGGEGGAGDGVVERIMRTNTFGVEIEGELYMGLYTNISRVNHACNPNGFTRFHPTDLTMDVSAVRDIQPYEEITISYIPLGLNSQARAWSIRDWGFECACALCSSPRDDELSDSYRARLAQLRGELQERQKTPGGSHEELVALAAELLEIIEIEGLRPHLGEHYEALSDAFAVRAEADGGGGAWGDAVRYRRLALDAWVLYGGEDHVHVPNVRRRLGELERLKIEHAGGARNT</sequence>
<evidence type="ECO:0000313" key="4">
    <source>
        <dbReference type="EnsemblFungi" id="EJT71664"/>
    </source>
</evidence>
<reference evidence="5" key="1">
    <citation type="submission" date="2010-07" db="EMBL/GenBank/DDBJ databases">
        <title>The genome sequence of Gaeumannomyces graminis var. tritici strain R3-111a-1.</title>
        <authorList>
            <consortium name="The Broad Institute Genome Sequencing Platform"/>
            <person name="Ma L.-J."/>
            <person name="Dead R."/>
            <person name="Young S."/>
            <person name="Zeng Q."/>
            <person name="Koehrsen M."/>
            <person name="Alvarado L."/>
            <person name="Berlin A."/>
            <person name="Chapman S.B."/>
            <person name="Chen Z."/>
            <person name="Freedman E."/>
            <person name="Gellesch M."/>
            <person name="Goldberg J."/>
            <person name="Griggs A."/>
            <person name="Gujja S."/>
            <person name="Heilman E.R."/>
            <person name="Heiman D."/>
            <person name="Hepburn T."/>
            <person name="Howarth C."/>
            <person name="Jen D."/>
            <person name="Larson L."/>
            <person name="Mehta T."/>
            <person name="Neiman D."/>
            <person name="Pearson M."/>
            <person name="Roberts A."/>
            <person name="Saif S."/>
            <person name="Shea T."/>
            <person name="Shenoy N."/>
            <person name="Sisk P."/>
            <person name="Stolte C."/>
            <person name="Sykes S."/>
            <person name="Walk T."/>
            <person name="White J."/>
            <person name="Yandava C."/>
            <person name="Haas B."/>
            <person name="Nusbaum C."/>
            <person name="Birren B."/>
        </authorList>
    </citation>
    <scope>NUCLEOTIDE SEQUENCE [LARGE SCALE GENOMIC DNA]</scope>
    <source>
        <strain evidence="5">R3-111a-1</strain>
    </source>
</reference>
<evidence type="ECO:0000313" key="5">
    <source>
        <dbReference type="Proteomes" id="UP000006039"/>
    </source>
</evidence>
<reference evidence="4" key="4">
    <citation type="journal article" date="2015" name="G3 (Bethesda)">
        <title>Genome sequences of three phytopathogenic species of the Magnaporthaceae family of fungi.</title>
        <authorList>
            <person name="Okagaki L.H."/>
            <person name="Nunes C.C."/>
            <person name="Sailsbery J."/>
            <person name="Clay B."/>
            <person name="Brown D."/>
            <person name="John T."/>
            <person name="Oh Y."/>
            <person name="Young N."/>
            <person name="Fitzgerald M."/>
            <person name="Haas B.J."/>
            <person name="Zeng Q."/>
            <person name="Young S."/>
            <person name="Adiconis X."/>
            <person name="Fan L."/>
            <person name="Levin J.Z."/>
            <person name="Mitchell T.K."/>
            <person name="Okubara P.A."/>
            <person name="Farman M.L."/>
            <person name="Kohn L.M."/>
            <person name="Birren B."/>
            <person name="Ma L.-J."/>
            <person name="Dean R.A."/>
        </authorList>
    </citation>
    <scope>NUCLEOTIDE SEQUENCE</scope>
    <source>
        <strain evidence="4">R3-111a-1</strain>
    </source>
</reference>
<dbReference type="STRING" id="644352.J3PBP7"/>